<dbReference type="SUPFAM" id="SSF54909">
    <property type="entry name" value="Dimeric alpha+beta barrel"/>
    <property type="match status" value="1"/>
</dbReference>
<protein>
    <submittedName>
        <fullName evidence="3">DUF1330 domain-containing protein</fullName>
    </submittedName>
    <submittedName>
        <fullName evidence="2">Uncharacterized protein (DUF1330 family)</fullName>
    </submittedName>
</protein>
<dbReference type="InterPro" id="IPR011008">
    <property type="entry name" value="Dimeric_a/b-barrel"/>
</dbReference>
<dbReference type="InterPro" id="IPR010753">
    <property type="entry name" value="DUF1330"/>
</dbReference>
<proteinExistence type="predicted"/>
<evidence type="ECO:0000313" key="4">
    <source>
        <dbReference type="Proteomes" id="UP000471190"/>
    </source>
</evidence>
<dbReference type="AlphaFoldDB" id="A0A6P1C8W8"/>
<dbReference type="EMBL" id="JACHBF010000019">
    <property type="protein sequence ID" value="MBB6494648.1"/>
    <property type="molecule type" value="Genomic_DNA"/>
</dbReference>
<gene>
    <name evidence="2" type="ORF">GGD45_005092</name>
    <name evidence="3" type="ORF">GXW80_17730</name>
</gene>
<reference evidence="2 5" key="2">
    <citation type="submission" date="2020-08" db="EMBL/GenBank/DDBJ databases">
        <title>Genomic Encyclopedia of Type Strains, Phase IV (KMG-V): Genome sequencing to study the core and pangenomes of soil and plant-associated prokaryotes.</title>
        <authorList>
            <person name="Whitman W."/>
        </authorList>
    </citation>
    <scope>NUCLEOTIDE SEQUENCE [LARGE SCALE GENOMIC DNA]</scope>
    <source>
        <strain evidence="2 5">SEMIA 4059</strain>
    </source>
</reference>
<dbReference type="Gene3D" id="3.30.70.100">
    <property type="match status" value="1"/>
</dbReference>
<dbReference type="EMBL" id="JAADZA010000019">
    <property type="protein sequence ID" value="NEV12836.1"/>
    <property type="molecule type" value="Genomic_DNA"/>
</dbReference>
<accession>A0A6P1C8W8</accession>
<dbReference type="Pfam" id="PF07045">
    <property type="entry name" value="DUF1330"/>
    <property type="match status" value="1"/>
</dbReference>
<reference evidence="3 4" key="1">
    <citation type="submission" date="2020-02" db="EMBL/GenBank/DDBJ databases">
        <title>Draft genome sequence of Rhizobium tropici.</title>
        <authorList>
            <person name="Khayi S."/>
            <person name="Jemo M."/>
        </authorList>
    </citation>
    <scope>NUCLEOTIDE SEQUENCE [LARGE SCALE GENOMIC DNA]</scope>
    <source>
        <strain evidence="3 4">A12</strain>
    </source>
</reference>
<feature type="domain" description="DUF1330" evidence="1">
    <location>
        <begin position="2"/>
        <end position="95"/>
    </location>
</feature>
<dbReference type="PANTHER" id="PTHR41521">
    <property type="match status" value="1"/>
</dbReference>
<dbReference type="Proteomes" id="UP000471190">
    <property type="component" value="Unassembled WGS sequence"/>
</dbReference>
<evidence type="ECO:0000313" key="3">
    <source>
        <dbReference type="EMBL" id="NEV12836.1"/>
    </source>
</evidence>
<name>A0A6P1C8W8_RHITR</name>
<organism evidence="3 4">
    <name type="scientific">Rhizobium tropici</name>
    <dbReference type="NCBI Taxonomy" id="398"/>
    <lineage>
        <taxon>Bacteria</taxon>
        <taxon>Pseudomonadati</taxon>
        <taxon>Pseudomonadota</taxon>
        <taxon>Alphaproteobacteria</taxon>
        <taxon>Hyphomicrobiales</taxon>
        <taxon>Rhizobiaceae</taxon>
        <taxon>Rhizobium/Agrobacterium group</taxon>
        <taxon>Rhizobium</taxon>
    </lineage>
</organism>
<dbReference type="PANTHER" id="PTHR41521:SF4">
    <property type="entry name" value="BLR0684 PROTEIN"/>
    <property type="match status" value="1"/>
</dbReference>
<comment type="caution">
    <text evidence="3">The sequence shown here is derived from an EMBL/GenBank/DDBJ whole genome shotgun (WGS) entry which is preliminary data.</text>
</comment>
<dbReference type="RefSeq" id="WP_015341730.1">
    <property type="nucleotide sequence ID" value="NZ_JAADZA010000019.1"/>
</dbReference>
<evidence type="ECO:0000313" key="5">
    <source>
        <dbReference type="Proteomes" id="UP000526625"/>
    </source>
</evidence>
<evidence type="ECO:0000313" key="2">
    <source>
        <dbReference type="EMBL" id="MBB6494648.1"/>
    </source>
</evidence>
<evidence type="ECO:0000259" key="1">
    <source>
        <dbReference type="Pfam" id="PF07045"/>
    </source>
</evidence>
<dbReference type="Proteomes" id="UP000526625">
    <property type="component" value="Unassembled WGS sequence"/>
</dbReference>
<keyword evidence="5" id="KW-1185">Reference proteome</keyword>
<sequence length="99" mass="11006">MPAYIISDVTVRDSEAFQTYRTRAAASIGLYGGHYLVRGGPIERLEGGWSPQAIVIVEFPDVERARAWYGSPEYAHALEVRDQALSRNLILVDGVRQEG</sequence>